<evidence type="ECO:0000256" key="2">
    <source>
        <dbReference type="SAM" id="MobiDB-lite"/>
    </source>
</evidence>
<feature type="region of interest" description="Disordered" evidence="2">
    <location>
        <begin position="1"/>
        <end position="73"/>
    </location>
</feature>
<organism evidence="3">
    <name type="scientific">Tetraselmis chuii</name>
    <dbReference type="NCBI Taxonomy" id="63592"/>
    <lineage>
        <taxon>Eukaryota</taxon>
        <taxon>Viridiplantae</taxon>
        <taxon>Chlorophyta</taxon>
        <taxon>core chlorophytes</taxon>
        <taxon>Chlorodendrophyceae</taxon>
        <taxon>Chlorodendrales</taxon>
        <taxon>Chlorodendraceae</taxon>
        <taxon>Tetraselmis</taxon>
    </lineage>
</organism>
<gene>
    <name evidence="3" type="ORF">TCHU04912_LOCUS11528</name>
</gene>
<dbReference type="EMBL" id="HBGG01022208">
    <property type="protein sequence ID" value="CAD9209289.1"/>
    <property type="molecule type" value="Transcribed_RNA"/>
</dbReference>
<evidence type="ECO:0000256" key="1">
    <source>
        <dbReference type="SAM" id="Coils"/>
    </source>
</evidence>
<sequence length="377" mass="42667">MREHSWYASRAESPERSPPHAHLDRNHAAFSKYQVLAELHAEERKTGGDATSHRLNSAPLSTTQRTASTGDGLQHTVSTRVGISRGHSRIVRNDIVIPKSPGEASKRGGGEAESPNAAQLKQRGKEGSVDAVDWQELLNEHQQRIAQARSQGKIVRKLSPAVEAARVAAERLRLEKKEQEKAAILEAQEQLKNSMKGPRPRVAHTLDPDLESAWERKRQEKDNNRKEFCKKTNTDSQTFASRLADIKSKVADLREFTPEEKAQREALFSKREAAKRRAEMKLKSDNEDFMRTISGAKPRTQARLTEEDMRTRSQAKQNFANGKYHQQELKLQYDVAIELRRKMFRGAFKVSKETQEKIYLKGRDAAVAAMKMAGRAK</sequence>
<reference evidence="3" key="1">
    <citation type="submission" date="2021-01" db="EMBL/GenBank/DDBJ databases">
        <authorList>
            <person name="Corre E."/>
            <person name="Pelletier E."/>
            <person name="Niang G."/>
            <person name="Scheremetjew M."/>
            <person name="Finn R."/>
            <person name="Kale V."/>
            <person name="Holt S."/>
            <person name="Cochrane G."/>
            <person name="Meng A."/>
            <person name="Brown T."/>
            <person name="Cohen L."/>
        </authorList>
    </citation>
    <scope>NUCLEOTIDE SEQUENCE</scope>
    <source>
        <strain evidence="3">PLY429</strain>
    </source>
</reference>
<accession>A0A7S1SUC7</accession>
<keyword evidence="1" id="KW-0175">Coiled coil</keyword>
<name>A0A7S1SUC7_9CHLO</name>
<evidence type="ECO:0000313" key="3">
    <source>
        <dbReference type="EMBL" id="CAD9209289.1"/>
    </source>
</evidence>
<proteinExistence type="predicted"/>
<feature type="region of interest" description="Disordered" evidence="2">
    <location>
        <begin position="96"/>
        <end position="128"/>
    </location>
</feature>
<feature type="coiled-coil region" evidence="1">
    <location>
        <begin position="131"/>
        <end position="194"/>
    </location>
</feature>
<feature type="compositionally biased region" description="Polar residues" evidence="2">
    <location>
        <begin position="53"/>
        <end position="73"/>
    </location>
</feature>
<feature type="compositionally biased region" description="Basic and acidic residues" evidence="2">
    <location>
        <begin position="12"/>
        <end position="27"/>
    </location>
</feature>
<dbReference type="AlphaFoldDB" id="A0A7S1SUC7"/>
<protein>
    <submittedName>
        <fullName evidence="3">Uncharacterized protein</fullName>
    </submittedName>
</protein>